<feature type="signal peptide" evidence="1">
    <location>
        <begin position="1"/>
        <end position="22"/>
    </location>
</feature>
<comment type="caution">
    <text evidence="2">The sequence shown here is derived from an EMBL/GenBank/DDBJ whole genome shotgun (WGS) entry which is preliminary data.</text>
</comment>
<name>A0AAD7D6H7_MYCRO</name>
<evidence type="ECO:0000256" key="1">
    <source>
        <dbReference type="SAM" id="SignalP"/>
    </source>
</evidence>
<feature type="chain" id="PRO_5042127528" evidence="1">
    <location>
        <begin position="23"/>
        <end position="215"/>
    </location>
</feature>
<proteinExistence type="predicted"/>
<protein>
    <submittedName>
        <fullName evidence="2">Uncharacterized protein</fullName>
    </submittedName>
</protein>
<sequence>MAGRHEGVAIGIMSLALAPAAGILNDEDAGADPDSSEERREALGNREYKASRLSGTVHCGKRGIEALKDWDWGPGIHEMAGLMHVSTLLIAVVENAIGEVDDEVTGHAHVDGCLFSVRFVRFASKPLSIFIQTSQVEIGSVNANALTVFELIKLRPTVFYEGICLHNGKKLQLGKKWFKICECFNHVQRRDRQLCSDAGRDVDGDESKERGARRE</sequence>
<keyword evidence="3" id="KW-1185">Reference proteome</keyword>
<dbReference type="Proteomes" id="UP001221757">
    <property type="component" value="Unassembled WGS sequence"/>
</dbReference>
<organism evidence="2 3">
    <name type="scientific">Mycena rosella</name>
    <name type="common">Pink bonnet</name>
    <name type="synonym">Agaricus rosellus</name>
    <dbReference type="NCBI Taxonomy" id="1033263"/>
    <lineage>
        <taxon>Eukaryota</taxon>
        <taxon>Fungi</taxon>
        <taxon>Dikarya</taxon>
        <taxon>Basidiomycota</taxon>
        <taxon>Agaricomycotina</taxon>
        <taxon>Agaricomycetes</taxon>
        <taxon>Agaricomycetidae</taxon>
        <taxon>Agaricales</taxon>
        <taxon>Marasmiineae</taxon>
        <taxon>Mycenaceae</taxon>
        <taxon>Mycena</taxon>
    </lineage>
</organism>
<evidence type="ECO:0000313" key="2">
    <source>
        <dbReference type="EMBL" id="KAJ7681332.1"/>
    </source>
</evidence>
<gene>
    <name evidence="2" type="ORF">B0H17DRAFT_1138486</name>
</gene>
<accession>A0AAD7D6H7</accession>
<keyword evidence="1" id="KW-0732">Signal</keyword>
<dbReference type="AlphaFoldDB" id="A0AAD7D6H7"/>
<reference evidence="2" key="1">
    <citation type="submission" date="2023-03" db="EMBL/GenBank/DDBJ databases">
        <title>Massive genome expansion in bonnet fungi (Mycena s.s.) driven by repeated elements and novel gene families across ecological guilds.</title>
        <authorList>
            <consortium name="Lawrence Berkeley National Laboratory"/>
            <person name="Harder C.B."/>
            <person name="Miyauchi S."/>
            <person name="Viragh M."/>
            <person name="Kuo A."/>
            <person name="Thoen E."/>
            <person name="Andreopoulos B."/>
            <person name="Lu D."/>
            <person name="Skrede I."/>
            <person name="Drula E."/>
            <person name="Henrissat B."/>
            <person name="Morin E."/>
            <person name="Kohler A."/>
            <person name="Barry K."/>
            <person name="LaButti K."/>
            <person name="Morin E."/>
            <person name="Salamov A."/>
            <person name="Lipzen A."/>
            <person name="Mereny Z."/>
            <person name="Hegedus B."/>
            <person name="Baldrian P."/>
            <person name="Stursova M."/>
            <person name="Weitz H."/>
            <person name="Taylor A."/>
            <person name="Grigoriev I.V."/>
            <person name="Nagy L.G."/>
            <person name="Martin F."/>
            <person name="Kauserud H."/>
        </authorList>
    </citation>
    <scope>NUCLEOTIDE SEQUENCE</scope>
    <source>
        <strain evidence="2">CBHHK067</strain>
    </source>
</reference>
<dbReference type="EMBL" id="JARKIE010000119">
    <property type="protein sequence ID" value="KAJ7681332.1"/>
    <property type="molecule type" value="Genomic_DNA"/>
</dbReference>
<evidence type="ECO:0000313" key="3">
    <source>
        <dbReference type="Proteomes" id="UP001221757"/>
    </source>
</evidence>